<dbReference type="AlphaFoldDB" id="A0A5B7GUV6"/>
<comment type="caution">
    <text evidence="2">The sequence shown here is derived from an EMBL/GenBank/DDBJ whole genome shotgun (WGS) entry which is preliminary data.</text>
</comment>
<feature type="region of interest" description="Disordered" evidence="1">
    <location>
        <begin position="1"/>
        <end position="29"/>
    </location>
</feature>
<feature type="region of interest" description="Disordered" evidence="1">
    <location>
        <begin position="99"/>
        <end position="134"/>
    </location>
</feature>
<keyword evidence="3" id="KW-1185">Reference proteome</keyword>
<organism evidence="2 3">
    <name type="scientific">Portunus trituberculatus</name>
    <name type="common">Swimming crab</name>
    <name type="synonym">Neptunus trituberculatus</name>
    <dbReference type="NCBI Taxonomy" id="210409"/>
    <lineage>
        <taxon>Eukaryota</taxon>
        <taxon>Metazoa</taxon>
        <taxon>Ecdysozoa</taxon>
        <taxon>Arthropoda</taxon>
        <taxon>Crustacea</taxon>
        <taxon>Multicrustacea</taxon>
        <taxon>Malacostraca</taxon>
        <taxon>Eumalacostraca</taxon>
        <taxon>Eucarida</taxon>
        <taxon>Decapoda</taxon>
        <taxon>Pleocyemata</taxon>
        <taxon>Brachyura</taxon>
        <taxon>Eubrachyura</taxon>
        <taxon>Portunoidea</taxon>
        <taxon>Portunidae</taxon>
        <taxon>Portuninae</taxon>
        <taxon>Portunus</taxon>
    </lineage>
</organism>
<evidence type="ECO:0000313" key="3">
    <source>
        <dbReference type="Proteomes" id="UP000324222"/>
    </source>
</evidence>
<evidence type="ECO:0000313" key="2">
    <source>
        <dbReference type="EMBL" id="MPC61413.1"/>
    </source>
</evidence>
<dbReference type="EMBL" id="VSRR010018521">
    <property type="protein sequence ID" value="MPC61413.1"/>
    <property type="molecule type" value="Genomic_DNA"/>
</dbReference>
<name>A0A5B7GUV6_PORTR</name>
<evidence type="ECO:0000256" key="1">
    <source>
        <dbReference type="SAM" id="MobiDB-lite"/>
    </source>
</evidence>
<protein>
    <submittedName>
        <fullName evidence="2">Uncharacterized protein</fullName>
    </submittedName>
</protein>
<gene>
    <name evidence="2" type="ORF">E2C01_055485</name>
</gene>
<accession>A0A5B7GUV6</accession>
<feature type="compositionally biased region" description="Basic residues" evidence="1">
    <location>
        <begin position="115"/>
        <end position="127"/>
    </location>
</feature>
<dbReference type="Proteomes" id="UP000324222">
    <property type="component" value="Unassembled WGS sequence"/>
</dbReference>
<reference evidence="2 3" key="1">
    <citation type="submission" date="2019-05" db="EMBL/GenBank/DDBJ databases">
        <title>Another draft genome of Portunus trituberculatus and its Hox gene families provides insights of decapod evolution.</title>
        <authorList>
            <person name="Jeong J.-H."/>
            <person name="Song I."/>
            <person name="Kim S."/>
            <person name="Choi T."/>
            <person name="Kim D."/>
            <person name="Ryu S."/>
            <person name="Kim W."/>
        </authorList>
    </citation>
    <scope>NUCLEOTIDE SEQUENCE [LARGE SCALE GENOMIC DNA]</scope>
    <source>
        <tissue evidence="2">Muscle</tissue>
    </source>
</reference>
<sequence>MAADRQREPMGDKKEEEMEKEEKESEEEIRQKENILLATHVPGKLRHGLVGHKPAVLEHLINDLLVHPPHRPHAPVPVGAPPVPLCPVAEVFHQHGVGDWATSRQREPGDAGAHPQRRHASHRHQCNKAHEEQT</sequence>
<proteinExistence type="predicted"/>